<dbReference type="Pfam" id="PF02325">
    <property type="entry name" value="CCB3_YggT"/>
    <property type="match status" value="2"/>
</dbReference>
<dbReference type="PANTHER" id="PTHR33219">
    <property type="entry name" value="YLMG HOMOLOG PROTEIN 2, CHLOROPLASTIC"/>
    <property type="match status" value="1"/>
</dbReference>
<protein>
    <submittedName>
        <fullName evidence="3">YggT family protein</fullName>
    </submittedName>
</protein>
<dbReference type="GO" id="GO:0016020">
    <property type="term" value="C:membrane"/>
    <property type="evidence" value="ECO:0007669"/>
    <property type="project" value="InterPro"/>
</dbReference>
<name>A0A5Q2QAD1_9GAMM</name>
<evidence type="ECO:0000313" key="3">
    <source>
        <dbReference type="EMBL" id="QGG79231.1"/>
    </source>
</evidence>
<dbReference type="PANTHER" id="PTHR33219:SF14">
    <property type="entry name" value="PROTEIN COFACTOR ASSEMBLY OF COMPLEX C SUBUNIT B CCB3, CHLOROPLASTIC-RELATED"/>
    <property type="match status" value="1"/>
</dbReference>
<keyword evidence="2" id="KW-1133">Transmembrane helix</keyword>
<feature type="transmembrane region" description="Helical" evidence="2">
    <location>
        <begin position="92"/>
        <end position="125"/>
    </location>
</feature>
<proteinExistence type="inferred from homology"/>
<dbReference type="AlphaFoldDB" id="A0A5Q2QAD1"/>
<gene>
    <name evidence="3" type="ORF">GH975_01105</name>
</gene>
<evidence type="ECO:0000256" key="1">
    <source>
        <dbReference type="ARBA" id="ARBA00010894"/>
    </source>
</evidence>
<feature type="transmembrane region" description="Helical" evidence="2">
    <location>
        <begin position="162"/>
        <end position="183"/>
    </location>
</feature>
<keyword evidence="2" id="KW-0812">Transmembrane</keyword>
<feature type="transmembrane region" description="Helical" evidence="2">
    <location>
        <begin position="62"/>
        <end position="85"/>
    </location>
</feature>
<accession>A0A5Q2QAD1</accession>
<dbReference type="Proteomes" id="UP000388235">
    <property type="component" value="Chromosome"/>
</dbReference>
<evidence type="ECO:0000256" key="2">
    <source>
        <dbReference type="SAM" id="Phobius"/>
    </source>
</evidence>
<dbReference type="RefSeq" id="WP_153712735.1">
    <property type="nucleotide sequence ID" value="NZ_CP045871.1"/>
</dbReference>
<comment type="similarity">
    <text evidence="1">Belongs to the YggT family.</text>
</comment>
<keyword evidence="2" id="KW-0472">Membrane</keyword>
<dbReference type="EMBL" id="CP045871">
    <property type="protein sequence ID" value="QGG79231.1"/>
    <property type="molecule type" value="Genomic_DNA"/>
</dbReference>
<evidence type="ECO:0000313" key="4">
    <source>
        <dbReference type="Proteomes" id="UP000388235"/>
    </source>
</evidence>
<dbReference type="InterPro" id="IPR003425">
    <property type="entry name" value="CCB3/YggT"/>
</dbReference>
<dbReference type="KEGG" id="llp:GH975_01105"/>
<keyword evidence="4" id="KW-1185">Reference proteome</keyword>
<organism evidence="3 4">
    <name type="scientific">Litorivicinus lipolyticus</name>
    <dbReference type="NCBI Taxonomy" id="418701"/>
    <lineage>
        <taxon>Bacteria</taxon>
        <taxon>Pseudomonadati</taxon>
        <taxon>Pseudomonadota</taxon>
        <taxon>Gammaproteobacteria</taxon>
        <taxon>Oceanospirillales</taxon>
        <taxon>Litorivicinaceae</taxon>
        <taxon>Litorivicinus</taxon>
    </lineage>
</organism>
<sequence length="193" mass="20794">MSQALIGPLNSVFSLIVFFLVLRLVLQAVQANYYNPICQGINKLSAPLLAPTARLIPDVGPISLNTLVIAVALQALFAGGLAYAVYGQVLPLVMLVLWSLLSVIGMVIKLFFFALIIMIILSWVAPQADHPGAELVWQLTEPLMAPVRKVMPDLGGLDLSPIVVFLLIQMFQGSVLAGLARALQMPTSLFMGL</sequence>
<dbReference type="OrthoDB" id="9806665at2"/>
<feature type="transmembrane region" description="Helical" evidence="2">
    <location>
        <begin position="7"/>
        <end position="26"/>
    </location>
</feature>
<reference evidence="3 4" key="1">
    <citation type="submission" date="2019-11" db="EMBL/GenBank/DDBJ databases">
        <authorList>
            <person name="Khan S.A."/>
            <person name="Jeon C.O."/>
            <person name="Chun B.H."/>
        </authorList>
    </citation>
    <scope>NUCLEOTIDE SEQUENCE [LARGE SCALE GENOMIC DNA]</scope>
    <source>
        <strain evidence="3 4">IMCC 1097</strain>
    </source>
</reference>